<dbReference type="RefSeq" id="WP_184669217.1">
    <property type="nucleotide sequence ID" value="NZ_BAABAI010000029.1"/>
</dbReference>
<sequence length="183" mass="19314">MFRGLRRVTCCLVVLLTGVGLVGPASARPGEADRGLSVDHVVGTVAAGRRAVFNGPGVGPSLARIEAPDAAIICDVGYGNDVTLYDGFLHVTWSVACRDTATGKPTPLARDIRMLIGIRNGKNFIPPVSDLCITPGPTATCSHRVPYGGTIGWHDSKMAVVVNWTDDYEPIAGVFITPGFRIV</sequence>
<reference evidence="2 3" key="1">
    <citation type="submission" date="2020-08" db="EMBL/GenBank/DDBJ databases">
        <title>Sequencing the genomes of 1000 actinobacteria strains.</title>
        <authorList>
            <person name="Klenk H.-P."/>
        </authorList>
    </citation>
    <scope>NUCLEOTIDE SEQUENCE [LARGE SCALE GENOMIC DNA]</scope>
    <source>
        <strain evidence="2 3">DSM 45084</strain>
    </source>
</reference>
<evidence type="ECO:0000313" key="2">
    <source>
        <dbReference type="EMBL" id="MBB4965614.1"/>
    </source>
</evidence>
<dbReference type="EMBL" id="JACHJS010000001">
    <property type="protein sequence ID" value="MBB4965614.1"/>
    <property type="molecule type" value="Genomic_DNA"/>
</dbReference>
<evidence type="ECO:0008006" key="4">
    <source>
        <dbReference type="Google" id="ProtNLM"/>
    </source>
</evidence>
<protein>
    <recommendedName>
        <fullName evidence="4">Secreted protein</fullName>
    </recommendedName>
</protein>
<keyword evidence="3" id="KW-1185">Reference proteome</keyword>
<feature type="chain" id="PRO_5030509494" description="Secreted protein" evidence="1">
    <location>
        <begin position="28"/>
        <end position="183"/>
    </location>
</feature>
<proteinExistence type="predicted"/>
<keyword evidence="1" id="KW-0732">Signal</keyword>
<evidence type="ECO:0000256" key="1">
    <source>
        <dbReference type="SAM" id="SignalP"/>
    </source>
</evidence>
<gene>
    <name evidence="2" type="ORF">F4559_002973</name>
</gene>
<organism evidence="2 3">
    <name type="scientific">Saccharothrix violaceirubra</name>
    <dbReference type="NCBI Taxonomy" id="413306"/>
    <lineage>
        <taxon>Bacteria</taxon>
        <taxon>Bacillati</taxon>
        <taxon>Actinomycetota</taxon>
        <taxon>Actinomycetes</taxon>
        <taxon>Pseudonocardiales</taxon>
        <taxon>Pseudonocardiaceae</taxon>
        <taxon>Saccharothrix</taxon>
    </lineage>
</organism>
<evidence type="ECO:0000313" key="3">
    <source>
        <dbReference type="Proteomes" id="UP000542674"/>
    </source>
</evidence>
<accession>A0A7W7WVR4</accession>
<dbReference type="AlphaFoldDB" id="A0A7W7WVR4"/>
<comment type="caution">
    <text evidence="2">The sequence shown here is derived from an EMBL/GenBank/DDBJ whole genome shotgun (WGS) entry which is preliminary data.</text>
</comment>
<feature type="signal peptide" evidence="1">
    <location>
        <begin position="1"/>
        <end position="27"/>
    </location>
</feature>
<dbReference type="Proteomes" id="UP000542674">
    <property type="component" value="Unassembled WGS sequence"/>
</dbReference>
<name>A0A7W7WVR4_9PSEU</name>